<sequence>MAAAQAQGYRFIELKPVAEGDGWDAEALLKAISPTTLPPGDNEQLEKAELRRRGWRDPRGLFGYSKDAPYKDLYIYFDAADRSSPVNVAASKAFRCYGLDGKQGVIDWEAIRGPCVLLRGEPPKMTSFSTGKMETMDFPYHPLITPQELVDTLLFFKGRDAHKVALKRDAARAMMDVPRNHPMWGAAGPSPGGAGVYVSPAGSRPADKVVGKDALACATCGKPNSIACGLKKCSACKSAWYCGLDCQRKDFPRHKKECKALAAAAAAKEKEAKAEQEGPTAAARAAAEAAGAALAAEMKKMGM</sequence>
<keyword evidence="3" id="KW-0862">Zinc</keyword>
<dbReference type="InterPro" id="IPR002893">
    <property type="entry name" value="Znf_MYND"/>
</dbReference>
<protein>
    <recommendedName>
        <fullName evidence="5">MYND-type domain-containing protein</fullName>
    </recommendedName>
</protein>
<name>A0A835W2K2_9CHLO</name>
<dbReference type="EMBL" id="JAEHOD010000044">
    <property type="protein sequence ID" value="KAG2438222.1"/>
    <property type="molecule type" value="Genomic_DNA"/>
</dbReference>
<evidence type="ECO:0000256" key="3">
    <source>
        <dbReference type="ARBA" id="ARBA00022833"/>
    </source>
</evidence>
<dbReference type="AlphaFoldDB" id="A0A835W2K2"/>
<dbReference type="SUPFAM" id="SSF144232">
    <property type="entry name" value="HIT/MYND zinc finger-like"/>
    <property type="match status" value="1"/>
</dbReference>
<reference evidence="6" key="1">
    <citation type="journal article" date="2020" name="bioRxiv">
        <title>Comparative genomics of Chlamydomonas.</title>
        <authorList>
            <person name="Craig R.J."/>
            <person name="Hasan A.R."/>
            <person name="Ness R.W."/>
            <person name="Keightley P.D."/>
        </authorList>
    </citation>
    <scope>NUCLEOTIDE SEQUENCE</scope>
    <source>
        <strain evidence="6">CCAP 11/173</strain>
    </source>
</reference>
<evidence type="ECO:0000259" key="5">
    <source>
        <dbReference type="PROSITE" id="PS50865"/>
    </source>
</evidence>
<feature type="domain" description="MYND-type" evidence="5">
    <location>
        <begin position="217"/>
        <end position="258"/>
    </location>
</feature>
<comment type="caution">
    <text evidence="6">The sequence shown here is derived from an EMBL/GenBank/DDBJ whole genome shotgun (WGS) entry which is preliminary data.</text>
</comment>
<dbReference type="Proteomes" id="UP000613740">
    <property type="component" value="Unassembled WGS sequence"/>
</dbReference>
<keyword evidence="2 4" id="KW-0863">Zinc-finger</keyword>
<evidence type="ECO:0000256" key="2">
    <source>
        <dbReference type="ARBA" id="ARBA00022771"/>
    </source>
</evidence>
<organism evidence="6 7">
    <name type="scientific">Chlamydomonas schloesseri</name>
    <dbReference type="NCBI Taxonomy" id="2026947"/>
    <lineage>
        <taxon>Eukaryota</taxon>
        <taxon>Viridiplantae</taxon>
        <taxon>Chlorophyta</taxon>
        <taxon>core chlorophytes</taxon>
        <taxon>Chlorophyceae</taxon>
        <taxon>CS clade</taxon>
        <taxon>Chlamydomonadales</taxon>
        <taxon>Chlamydomonadaceae</taxon>
        <taxon>Chlamydomonas</taxon>
    </lineage>
</organism>
<proteinExistence type="predicted"/>
<gene>
    <name evidence="6" type="ORF">HYH02_010923</name>
</gene>
<dbReference type="PROSITE" id="PS50865">
    <property type="entry name" value="ZF_MYND_2"/>
    <property type="match status" value="1"/>
</dbReference>
<dbReference type="GO" id="GO:0008270">
    <property type="term" value="F:zinc ion binding"/>
    <property type="evidence" value="ECO:0007669"/>
    <property type="project" value="UniProtKB-KW"/>
</dbReference>
<dbReference type="Pfam" id="PF01753">
    <property type="entry name" value="zf-MYND"/>
    <property type="match status" value="1"/>
</dbReference>
<evidence type="ECO:0000313" key="7">
    <source>
        <dbReference type="Proteomes" id="UP000613740"/>
    </source>
</evidence>
<keyword evidence="7" id="KW-1185">Reference proteome</keyword>
<dbReference type="OrthoDB" id="531519at2759"/>
<keyword evidence="1" id="KW-0479">Metal-binding</keyword>
<evidence type="ECO:0000313" key="6">
    <source>
        <dbReference type="EMBL" id="KAG2438222.1"/>
    </source>
</evidence>
<evidence type="ECO:0000256" key="1">
    <source>
        <dbReference type="ARBA" id="ARBA00022723"/>
    </source>
</evidence>
<evidence type="ECO:0000256" key="4">
    <source>
        <dbReference type="PROSITE-ProRule" id="PRU00134"/>
    </source>
</evidence>
<accession>A0A835W2K2</accession>
<dbReference type="Gene3D" id="6.10.140.2220">
    <property type="match status" value="1"/>
</dbReference>
<dbReference type="PROSITE" id="PS01360">
    <property type="entry name" value="ZF_MYND_1"/>
    <property type="match status" value="1"/>
</dbReference>